<sequence>MGKPRRQGTPGPSGNSPPRKYAGPMDDFLSTPDSLRTMRPADKMAAASPSAESGADSELGSARGEALSHITAELASISANMLTKNDKTNLVMELRAAIREEIMAVRKDLTALEDRVTELERENLQALQHSQAADHATARQGSLFTHILGEEAPDEYNIERAHRALRPPRRDGLPRDVICCLLSFQLKDAIMRAARPQRIIFQDSPISLFLRALDLPPVTIRNWILDQPPPRLDHPEAPQLLRTQAQKEAQPVRWGGPHGSEE</sequence>
<feature type="coiled-coil region" evidence="1">
    <location>
        <begin position="95"/>
        <end position="129"/>
    </location>
</feature>
<evidence type="ECO:0000313" key="3">
    <source>
        <dbReference type="EMBL" id="CAH2306426.1"/>
    </source>
</evidence>
<dbReference type="EMBL" id="OW240918">
    <property type="protein sequence ID" value="CAH2306426.1"/>
    <property type="molecule type" value="Genomic_DNA"/>
</dbReference>
<evidence type="ECO:0000313" key="4">
    <source>
        <dbReference type="Proteomes" id="UP001295444"/>
    </source>
</evidence>
<name>A0AAD1SNL6_PELCU</name>
<keyword evidence="1" id="KW-0175">Coiled coil</keyword>
<organism evidence="3 4">
    <name type="scientific">Pelobates cultripes</name>
    <name type="common">Western spadefoot toad</name>
    <dbReference type="NCBI Taxonomy" id="61616"/>
    <lineage>
        <taxon>Eukaryota</taxon>
        <taxon>Metazoa</taxon>
        <taxon>Chordata</taxon>
        <taxon>Craniata</taxon>
        <taxon>Vertebrata</taxon>
        <taxon>Euteleostomi</taxon>
        <taxon>Amphibia</taxon>
        <taxon>Batrachia</taxon>
        <taxon>Anura</taxon>
        <taxon>Pelobatoidea</taxon>
        <taxon>Pelobatidae</taxon>
        <taxon>Pelobates</taxon>
    </lineage>
</organism>
<dbReference type="Proteomes" id="UP001295444">
    <property type="component" value="Chromosome 07"/>
</dbReference>
<protein>
    <submittedName>
        <fullName evidence="3">Uncharacterized protein</fullName>
    </submittedName>
</protein>
<accession>A0AAD1SNL6</accession>
<feature type="region of interest" description="Disordered" evidence="2">
    <location>
        <begin position="226"/>
        <end position="262"/>
    </location>
</feature>
<dbReference type="Gene3D" id="3.30.70.1820">
    <property type="entry name" value="L1 transposable element, RRM domain"/>
    <property type="match status" value="1"/>
</dbReference>
<feature type="region of interest" description="Disordered" evidence="2">
    <location>
        <begin position="1"/>
        <end position="62"/>
    </location>
</feature>
<evidence type="ECO:0000256" key="2">
    <source>
        <dbReference type="SAM" id="MobiDB-lite"/>
    </source>
</evidence>
<dbReference type="AlphaFoldDB" id="A0AAD1SNL6"/>
<gene>
    <name evidence="3" type="ORF">PECUL_23A054760</name>
</gene>
<keyword evidence="4" id="KW-1185">Reference proteome</keyword>
<evidence type="ECO:0000256" key="1">
    <source>
        <dbReference type="SAM" id="Coils"/>
    </source>
</evidence>
<reference evidence="3" key="1">
    <citation type="submission" date="2022-03" db="EMBL/GenBank/DDBJ databases">
        <authorList>
            <person name="Alioto T."/>
            <person name="Alioto T."/>
            <person name="Gomez Garrido J."/>
        </authorList>
    </citation>
    <scope>NUCLEOTIDE SEQUENCE</scope>
</reference>
<proteinExistence type="predicted"/>